<dbReference type="InterPro" id="IPR055346">
    <property type="entry name" value="Fe-S_cluster_assembly_SufBD"/>
</dbReference>
<dbReference type="Pfam" id="PF01458">
    <property type="entry name" value="SUFBD_core"/>
    <property type="match status" value="1"/>
</dbReference>
<feature type="domain" description="SUF system FeS cluster assembly SufBD core" evidence="2">
    <location>
        <begin position="178"/>
        <end position="407"/>
    </location>
</feature>
<sequence length="433" mass="47052">MSAPPLVHRALEALDRAFTGDGAPAPFPELRTKARDAFNGLGLPSTRDEAWKYTDLRPALKADYHLAEPATITETDLDGTAIDGLDAARVVLVNGHLDRDLSDLSGLPDRVTVGSLRDATREGGAVVQDYFGTVADTERSAFAALNASFDLDGLFLHVPRSVAVERPIHVVHVVTGDRPTFVQTRHLFVVEENAQATVIETYHERGGDAETFRNDLTEIFAGPNANVEHVRVQDEGGAATGVSLVHVQQERGSDVSTLAFTFSAGTVRNDTTMVPAGEGCQSTLGGLYICTEAQHVDTHTLVDHVAPGCQSNELFKGIIYDEGTGVFNGKVFVHREGQQTNAYQQSQGVVLSPKARHYSKPELEIYADDVKCSHGSTTGAIEAEHVFYLRSRGVSEADARAMLLYAFAHDVVEMVRSEPLRDYLDARIAERLK</sequence>
<dbReference type="RefSeq" id="WP_311662954.1">
    <property type="nucleotide sequence ID" value="NZ_JAVRHT010000014.1"/>
</dbReference>
<dbReference type="PANTHER" id="PTHR43575:SF1">
    <property type="entry name" value="PROTEIN ABCI7, CHLOROPLASTIC"/>
    <property type="match status" value="1"/>
</dbReference>
<dbReference type="InterPro" id="IPR011542">
    <property type="entry name" value="SUF_FeS_clus_asmbl_SufD"/>
</dbReference>
<dbReference type="SUPFAM" id="SSF101960">
    <property type="entry name" value="Stabilizer of iron transporter SufD"/>
    <property type="match status" value="1"/>
</dbReference>
<dbReference type="Pfam" id="PF19295">
    <property type="entry name" value="SufBD_N"/>
    <property type="match status" value="1"/>
</dbReference>
<gene>
    <name evidence="4" type="primary">sufD</name>
    <name evidence="4" type="ORF">RM540_07600</name>
</gene>
<dbReference type="PANTHER" id="PTHR43575">
    <property type="entry name" value="PROTEIN ABCI7, CHLOROPLASTIC"/>
    <property type="match status" value="1"/>
</dbReference>
<dbReference type="InterPro" id="IPR045595">
    <property type="entry name" value="SufBD_N"/>
</dbReference>
<dbReference type="InterPro" id="IPR000825">
    <property type="entry name" value="SUF_FeS_clus_asmbl_SufBD_core"/>
</dbReference>
<dbReference type="InterPro" id="IPR037284">
    <property type="entry name" value="SUF_FeS_clus_asmbl_SufBD_sf"/>
</dbReference>
<evidence type="ECO:0000259" key="2">
    <source>
        <dbReference type="Pfam" id="PF01458"/>
    </source>
</evidence>
<evidence type="ECO:0000313" key="5">
    <source>
        <dbReference type="Proteomes" id="UP001267426"/>
    </source>
</evidence>
<protein>
    <submittedName>
        <fullName evidence="4">Fe-S cluster assembly protein SufD</fullName>
    </submittedName>
</protein>
<evidence type="ECO:0000313" key="4">
    <source>
        <dbReference type="EMBL" id="MDT0631612.1"/>
    </source>
</evidence>
<comment type="caution">
    <text evidence="4">The sequence shown here is derived from an EMBL/GenBank/DDBJ whole genome shotgun (WGS) entry which is preliminary data.</text>
</comment>
<accession>A0ABU3BQP7</accession>
<proteinExistence type="inferred from homology"/>
<keyword evidence="5" id="KW-1185">Reference proteome</keyword>
<dbReference type="EMBL" id="JAVRHT010000014">
    <property type="protein sequence ID" value="MDT0631612.1"/>
    <property type="molecule type" value="Genomic_DNA"/>
</dbReference>
<comment type="similarity">
    <text evidence="1">Belongs to the iron-sulfur cluster assembly SufBD family.</text>
</comment>
<dbReference type="Proteomes" id="UP001267426">
    <property type="component" value="Unassembled WGS sequence"/>
</dbReference>
<feature type="domain" description="SUF system FeS cluster assembly SufBD N-terminal" evidence="3">
    <location>
        <begin position="25"/>
        <end position="170"/>
    </location>
</feature>
<dbReference type="NCBIfam" id="TIGR01981">
    <property type="entry name" value="sufD"/>
    <property type="match status" value="1"/>
</dbReference>
<name>A0ABU3BQP7_9BACT</name>
<reference evidence="4 5" key="1">
    <citation type="submission" date="2023-09" db="EMBL/GenBank/DDBJ databases">
        <authorList>
            <person name="Rey-Velasco X."/>
        </authorList>
    </citation>
    <scope>NUCLEOTIDE SEQUENCE [LARGE SCALE GENOMIC DNA]</scope>
    <source>
        <strain evidence="4 5">F394</strain>
    </source>
</reference>
<organism evidence="4 5">
    <name type="scientific">Rubrivirga litoralis</name>
    <dbReference type="NCBI Taxonomy" id="3075598"/>
    <lineage>
        <taxon>Bacteria</taxon>
        <taxon>Pseudomonadati</taxon>
        <taxon>Rhodothermota</taxon>
        <taxon>Rhodothermia</taxon>
        <taxon>Rhodothermales</taxon>
        <taxon>Rubricoccaceae</taxon>
        <taxon>Rubrivirga</taxon>
    </lineage>
</organism>
<evidence type="ECO:0000259" key="3">
    <source>
        <dbReference type="Pfam" id="PF19295"/>
    </source>
</evidence>
<evidence type="ECO:0000256" key="1">
    <source>
        <dbReference type="ARBA" id="ARBA00043967"/>
    </source>
</evidence>